<evidence type="ECO:0000256" key="2">
    <source>
        <dbReference type="SAM" id="SignalP"/>
    </source>
</evidence>
<dbReference type="Proteomes" id="UP000756921">
    <property type="component" value="Unassembled WGS sequence"/>
</dbReference>
<keyword evidence="4" id="KW-1185">Reference proteome</keyword>
<dbReference type="AlphaFoldDB" id="A0A9P6GE78"/>
<reference evidence="3" key="1">
    <citation type="journal article" date="2020" name="Mol. Plant Microbe Interact.">
        <title>Genome Sequence of the Biocontrol Agent Coniothyrium minitans strain Conio (IMI 134523).</title>
        <authorList>
            <person name="Patel D."/>
            <person name="Shittu T.A."/>
            <person name="Baroncelli R."/>
            <person name="Muthumeenakshi S."/>
            <person name="Osborne T.H."/>
            <person name="Janganan T.K."/>
            <person name="Sreenivasaprasad S."/>
        </authorList>
    </citation>
    <scope>NUCLEOTIDE SEQUENCE</scope>
    <source>
        <strain evidence="3">Conio</strain>
    </source>
</reference>
<comment type="caution">
    <text evidence="3">The sequence shown here is derived from an EMBL/GenBank/DDBJ whole genome shotgun (WGS) entry which is preliminary data.</text>
</comment>
<feature type="signal peptide" evidence="2">
    <location>
        <begin position="1"/>
        <end position="16"/>
    </location>
</feature>
<evidence type="ECO:0000313" key="4">
    <source>
        <dbReference type="Proteomes" id="UP000756921"/>
    </source>
</evidence>
<feature type="compositionally biased region" description="Polar residues" evidence="1">
    <location>
        <begin position="322"/>
        <end position="343"/>
    </location>
</feature>
<proteinExistence type="predicted"/>
<sequence length="476" mass="53747">MRFLLPLFAIVSVAYAAVVGRDVGNPSAAVPAVALQEAASDLSNVEESLISARDDSNVVKLFVQKGTKGKYYRYTKDDTNVYTCMNYQRLVGEQILSVRQEVPTSKKGHVRCEYYTDTDCGSAYGKMTHEDEWVQGDLSKEPRKAPGENLLLGDWADRIGSVQCFWIRGAARRAEETGTSLVSKSFSGTPATGVVSTVKRSFSGPDPVELHVELDNKGRYYYYEKKDVFNYECKNIGRKDNQRILSVRQKRLPYLSNTRCHYYAEADCGSAQGTLTRTGHWEQPDLGSEFRKSGPIVLGSWEDQIRSVQCFWVRSEARNTEDTGSLLESTNANDDVHNASNGPALTDETLVGKDLELSDRSNDGNVLTRLYDAENFIGNQIAHATQKDTEREYCIKTNLKKGVFIRSIRQNKDSEDTWFVCRYHDDDHCNSDWNSNGVFKPFYLERDAYIKFNFAYKILSFRCRYADPGKRAAVSG</sequence>
<evidence type="ECO:0000313" key="3">
    <source>
        <dbReference type="EMBL" id="KAF9734046.1"/>
    </source>
</evidence>
<organism evidence="3 4">
    <name type="scientific">Paraphaeosphaeria minitans</name>
    <dbReference type="NCBI Taxonomy" id="565426"/>
    <lineage>
        <taxon>Eukaryota</taxon>
        <taxon>Fungi</taxon>
        <taxon>Dikarya</taxon>
        <taxon>Ascomycota</taxon>
        <taxon>Pezizomycotina</taxon>
        <taxon>Dothideomycetes</taxon>
        <taxon>Pleosporomycetidae</taxon>
        <taxon>Pleosporales</taxon>
        <taxon>Massarineae</taxon>
        <taxon>Didymosphaeriaceae</taxon>
        <taxon>Paraphaeosphaeria</taxon>
    </lineage>
</organism>
<evidence type="ECO:0000256" key="1">
    <source>
        <dbReference type="SAM" id="MobiDB-lite"/>
    </source>
</evidence>
<dbReference type="OrthoDB" id="3783126at2759"/>
<protein>
    <submittedName>
        <fullName evidence="3">Uncharacterized protein</fullName>
    </submittedName>
</protein>
<feature type="chain" id="PRO_5040387163" evidence="2">
    <location>
        <begin position="17"/>
        <end position="476"/>
    </location>
</feature>
<name>A0A9P6GE78_9PLEO</name>
<accession>A0A9P6GE78</accession>
<dbReference type="EMBL" id="WJXW01000008">
    <property type="protein sequence ID" value="KAF9734046.1"/>
    <property type="molecule type" value="Genomic_DNA"/>
</dbReference>
<keyword evidence="2" id="KW-0732">Signal</keyword>
<feature type="region of interest" description="Disordered" evidence="1">
    <location>
        <begin position="322"/>
        <end position="345"/>
    </location>
</feature>
<gene>
    <name evidence="3" type="ORF">PMIN01_08389</name>
</gene>